<sequence>MPHLFHRLYALVCLLCTLAVANFAFAWKIEKFDLPQSRWPGFQDVVIDESGVPWVLANNLVHYFDNDKFVALERSQLSSGQYLTGLYGGPKRGAYLTQPGEKDHLGKIYRLNAGKYEQITTFYYDNAHNRPGIYVSQDGRLFNWGQTFLGAFDDGEWTRVEGHFGSRADLYRPAICDLGDEVYFYSIHDNRIYHCNAASELSVAAGPAMIAEQTEGRKGQSQFPTPPKTSSWNGDRVLVLFQRPNLAVAFNVRTNERIDVQLTPQQEETLTFEDGFETHSGTVWINTRVRGGHGLAIYELSTDGKLTELPALHNAELLNSLRMQYPDSILETSDGAFVIGLREAGIEVYRDGQLTRLNWRHGFFNGVSNIQEGLDGKLWLPYDRSGRGIARLTLGSGPPPTTELTQDWAEYNLVNGSEVWQLSGDTIAMFEVEHPNQLSRRTGDKVSFQEMPFDVTRIGKSIVDDRGHLFVEIYPRRIYEIREGAVDEFENMNAALAAAVKSGATHFQGSDIFGGLFLGNDKRLWYNLRNSNTVSMLKEDIWSTFRFRESVSSMFESPEQGAIIRTQSGKLFRYDTGQMQELPNALTSRRDQMLGPKGVQPYDKSIAADHPRQYYPVLRVQAAMRLYLDVADFERALDAPEPSAADPNSVELPRFFKHIAPSRAYGSWLLMSQGAGAPYRIFDQQLSSLDLSGTPLYGFSISDIVETTNHDVWFVSRYSSHPKAFQFLQSQLSLQAPPIAKQCGRELTVPVEVKPDRIAADIDLFVTVNGELQPLTRTSMGEVVFRFPSSGIYRCSIGGMRLGAAAPDLIEFTVTASVPLPETHWTSAETDVTLTTLQWDPPVRVTPSSDNQNAQLAWRIVGEPWRQFDDSTMISLVDHPPGDYQIELRATEDEHWHDQTPVAVRLYYAPDYQSIVHDLVQHLGSDNFTVRKHALAGLQQLGPRAMPQLKREIEAAEKAIHALPKLRELQRNIERIEQQKARSKPFVVPPR</sequence>
<dbReference type="InterPro" id="IPR015943">
    <property type="entry name" value="WD40/YVTN_repeat-like_dom_sf"/>
</dbReference>
<reference evidence="1 2" key="1">
    <citation type="submission" date="2006-02" db="EMBL/GenBank/DDBJ databases">
        <authorList>
            <person name="Amann R."/>
            <person name="Ferriera S."/>
            <person name="Johnson J."/>
            <person name="Kravitz S."/>
            <person name="Halpern A."/>
            <person name="Remington K."/>
            <person name="Beeson K."/>
            <person name="Tran B."/>
            <person name="Rogers Y.-H."/>
            <person name="Friedman R."/>
            <person name="Venter J.C."/>
        </authorList>
    </citation>
    <scope>NUCLEOTIDE SEQUENCE [LARGE SCALE GENOMIC DNA]</scope>
    <source>
        <strain evidence="1 2">DSM 3645</strain>
    </source>
</reference>
<comment type="caution">
    <text evidence="1">The sequence shown here is derived from an EMBL/GenBank/DDBJ whole genome shotgun (WGS) entry which is preliminary data.</text>
</comment>
<name>A4A172_9BACT</name>
<dbReference type="Proteomes" id="UP000004358">
    <property type="component" value="Unassembled WGS sequence"/>
</dbReference>
<dbReference type="OrthoDB" id="291604at2"/>
<gene>
    <name evidence="1" type="ORF">DSM3645_06714</name>
</gene>
<dbReference type="AlphaFoldDB" id="A4A172"/>
<dbReference type="STRING" id="314230.DSM3645_06714"/>
<dbReference type="RefSeq" id="WP_002654937.1">
    <property type="nucleotide sequence ID" value="NZ_CH672377.1"/>
</dbReference>
<dbReference type="Gene3D" id="2.130.10.10">
    <property type="entry name" value="YVTN repeat-like/Quinoprotein amine dehydrogenase"/>
    <property type="match status" value="1"/>
</dbReference>
<evidence type="ECO:0000313" key="2">
    <source>
        <dbReference type="Proteomes" id="UP000004358"/>
    </source>
</evidence>
<protein>
    <submittedName>
        <fullName evidence="1">Uncharacterized protein</fullName>
    </submittedName>
</protein>
<dbReference type="EMBL" id="AANZ01000032">
    <property type="protein sequence ID" value="EAQ77532.1"/>
    <property type="molecule type" value="Genomic_DNA"/>
</dbReference>
<dbReference type="SUPFAM" id="SSF63829">
    <property type="entry name" value="Calcium-dependent phosphotriesterase"/>
    <property type="match status" value="1"/>
</dbReference>
<accession>A4A172</accession>
<proteinExistence type="predicted"/>
<dbReference type="HOGENOM" id="CLU_301425_0_0_0"/>
<organism evidence="1 2">
    <name type="scientific">Blastopirellula marina DSM 3645</name>
    <dbReference type="NCBI Taxonomy" id="314230"/>
    <lineage>
        <taxon>Bacteria</taxon>
        <taxon>Pseudomonadati</taxon>
        <taxon>Planctomycetota</taxon>
        <taxon>Planctomycetia</taxon>
        <taxon>Pirellulales</taxon>
        <taxon>Pirellulaceae</taxon>
        <taxon>Blastopirellula</taxon>
    </lineage>
</organism>
<evidence type="ECO:0000313" key="1">
    <source>
        <dbReference type="EMBL" id="EAQ77532.1"/>
    </source>
</evidence>